<name>W4K5Q1_HETIT</name>
<evidence type="ECO:0000313" key="2">
    <source>
        <dbReference type="EMBL" id="ETW81148.1"/>
    </source>
</evidence>
<keyword evidence="3" id="KW-1185">Reference proteome</keyword>
<dbReference type="RefSeq" id="XP_009547816.1">
    <property type="nucleotide sequence ID" value="XM_009549521.1"/>
</dbReference>
<keyword evidence="1" id="KW-0472">Membrane</keyword>
<keyword evidence="1" id="KW-0812">Transmembrane</keyword>
<dbReference type="EMBL" id="KI925459">
    <property type="protein sequence ID" value="ETW81148.1"/>
    <property type="molecule type" value="Genomic_DNA"/>
</dbReference>
<feature type="transmembrane region" description="Helical" evidence="1">
    <location>
        <begin position="21"/>
        <end position="42"/>
    </location>
</feature>
<dbReference type="InParanoid" id="W4K5Q1"/>
<gene>
    <name evidence="2" type="ORF">HETIRDRAFT_319641</name>
</gene>
<accession>W4K5Q1</accession>
<proteinExistence type="predicted"/>
<protein>
    <submittedName>
        <fullName evidence="2">Uncharacterized protein</fullName>
    </submittedName>
</protein>
<keyword evidence="1" id="KW-1133">Transmembrane helix</keyword>
<dbReference type="GeneID" id="20670614"/>
<evidence type="ECO:0000313" key="3">
    <source>
        <dbReference type="Proteomes" id="UP000030671"/>
    </source>
</evidence>
<dbReference type="KEGG" id="hir:HETIRDRAFT_319641"/>
<dbReference type="AlphaFoldDB" id="W4K5Q1"/>
<organism evidence="2 3">
    <name type="scientific">Heterobasidion irregulare (strain TC 32-1)</name>
    <dbReference type="NCBI Taxonomy" id="747525"/>
    <lineage>
        <taxon>Eukaryota</taxon>
        <taxon>Fungi</taxon>
        <taxon>Dikarya</taxon>
        <taxon>Basidiomycota</taxon>
        <taxon>Agaricomycotina</taxon>
        <taxon>Agaricomycetes</taxon>
        <taxon>Russulales</taxon>
        <taxon>Bondarzewiaceae</taxon>
        <taxon>Heterobasidion</taxon>
        <taxon>Heterobasidion annosum species complex</taxon>
    </lineage>
</organism>
<dbReference type="HOGENOM" id="CLU_2705098_0_0_1"/>
<evidence type="ECO:0000256" key="1">
    <source>
        <dbReference type="SAM" id="Phobius"/>
    </source>
</evidence>
<dbReference type="Proteomes" id="UP000030671">
    <property type="component" value="Unassembled WGS sequence"/>
</dbReference>
<sequence length="73" mass="8095">MPLESRQRVQAAKNARTIDCLWALSLRMACHLISVAVSMMIWTSHPSSHALGSRQRPLSTRSLPCGARRAILP</sequence>
<reference evidence="2 3" key="1">
    <citation type="journal article" date="2012" name="New Phytol.">
        <title>Insight into trade-off between wood decay and parasitism from the genome of a fungal forest pathogen.</title>
        <authorList>
            <person name="Olson A."/>
            <person name="Aerts A."/>
            <person name="Asiegbu F."/>
            <person name="Belbahri L."/>
            <person name="Bouzid O."/>
            <person name="Broberg A."/>
            <person name="Canback B."/>
            <person name="Coutinho P.M."/>
            <person name="Cullen D."/>
            <person name="Dalman K."/>
            <person name="Deflorio G."/>
            <person name="van Diepen L.T."/>
            <person name="Dunand C."/>
            <person name="Duplessis S."/>
            <person name="Durling M."/>
            <person name="Gonthier P."/>
            <person name="Grimwood J."/>
            <person name="Fossdal C.G."/>
            <person name="Hansson D."/>
            <person name="Henrissat B."/>
            <person name="Hietala A."/>
            <person name="Himmelstrand K."/>
            <person name="Hoffmeister D."/>
            <person name="Hogberg N."/>
            <person name="James T.Y."/>
            <person name="Karlsson M."/>
            <person name="Kohler A."/>
            <person name="Kues U."/>
            <person name="Lee Y.H."/>
            <person name="Lin Y.C."/>
            <person name="Lind M."/>
            <person name="Lindquist E."/>
            <person name="Lombard V."/>
            <person name="Lucas S."/>
            <person name="Lunden K."/>
            <person name="Morin E."/>
            <person name="Murat C."/>
            <person name="Park J."/>
            <person name="Raffaello T."/>
            <person name="Rouze P."/>
            <person name="Salamov A."/>
            <person name="Schmutz J."/>
            <person name="Solheim H."/>
            <person name="Stahlberg J."/>
            <person name="Velez H."/>
            <person name="de Vries R.P."/>
            <person name="Wiebenga A."/>
            <person name="Woodward S."/>
            <person name="Yakovlev I."/>
            <person name="Garbelotto M."/>
            <person name="Martin F."/>
            <person name="Grigoriev I.V."/>
            <person name="Stenlid J."/>
        </authorList>
    </citation>
    <scope>NUCLEOTIDE SEQUENCE [LARGE SCALE GENOMIC DNA]</scope>
    <source>
        <strain evidence="2 3">TC 32-1</strain>
    </source>
</reference>